<name>A0A845SFJ5_9PROT</name>
<dbReference type="Gene3D" id="1.10.287.1080">
    <property type="entry name" value="MazG-like"/>
    <property type="match status" value="1"/>
</dbReference>
<dbReference type="NCBIfam" id="TIGR03188">
    <property type="entry name" value="histidine_hisI"/>
    <property type="match status" value="1"/>
</dbReference>
<evidence type="ECO:0000256" key="7">
    <source>
        <dbReference type="ARBA" id="ARBA00022840"/>
    </source>
</evidence>
<evidence type="ECO:0000256" key="3">
    <source>
        <dbReference type="ARBA" id="ARBA00009392"/>
    </source>
</evidence>
<proteinExistence type="inferred from homology"/>
<keyword evidence="5 9" id="KW-0547">Nucleotide-binding</keyword>
<dbReference type="InterPro" id="IPR008179">
    <property type="entry name" value="HisE"/>
</dbReference>
<dbReference type="AlphaFoldDB" id="A0A845SFJ5"/>
<evidence type="ECO:0000256" key="8">
    <source>
        <dbReference type="ARBA" id="ARBA00023102"/>
    </source>
</evidence>
<keyword evidence="4 9" id="KW-0028">Amino-acid biosynthesis</keyword>
<evidence type="ECO:0000313" key="11">
    <source>
        <dbReference type="Proteomes" id="UP000572953"/>
    </source>
</evidence>
<evidence type="ECO:0000313" key="10">
    <source>
        <dbReference type="EMBL" id="NCU63295.1"/>
    </source>
</evidence>
<comment type="catalytic activity">
    <reaction evidence="1 9">
        <text>1-(5-phospho-beta-D-ribosyl)-ATP + H2O = 1-(5-phospho-beta-D-ribosyl)-5'-AMP + diphosphate + H(+)</text>
        <dbReference type="Rhea" id="RHEA:22828"/>
        <dbReference type="ChEBI" id="CHEBI:15377"/>
        <dbReference type="ChEBI" id="CHEBI:15378"/>
        <dbReference type="ChEBI" id="CHEBI:33019"/>
        <dbReference type="ChEBI" id="CHEBI:59457"/>
        <dbReference type="ChEBI" id="CHEBI:73183"/>
        <dbReference type="EC" id="3.6.1.31"/>
    </reaction>
</comment>
<dbReference type="SUPFAM" id="SSF101386">
    <property type="entry name" value="all-alpha NTP pyrophosphatases"/>
    <property type="match status" value="1"/>
</dbReference>
<comment type="pathway">
    <text evidence="2 9">Amino-acid biosynthesis; L-histidine biosynthesis; L-histidine from 5-phospho-alpha-D-ribose 1-diphosphate: step 2/9.</text>
</comment>
<reference evidence="10 11" key="1">
    <citation type="submission" date="2018-10" db="EMBL/GenBank/DDBJ databases">
        <title>Iterative Subtractive Binning of Freshwater Chronoseries Metagenomes Recovers Nearly Complete Genomes from over Four Hundred Novel Species.</title>
        <authorList>
            <person name="Rodriguez-R L.M."/>
            <person name="Tsementzi D."/>
            <person name="Luo C."/>
            <person name="Konstantinidis K.T."/>
        </authorList>
    </citation>
    <scope>NUCLEOTIDE SEQUENCE [LARGE SCALE GENOMIC DNA]</scope>
    <source>
        <strain evidence="10">WB7_2B_003</strain>
    </source>
</reference>
<dbReference type="EMBL" id="RGGN01000205">
    <property type="protein sequence ID" value="NCU63295.1"/>
    <property type="molecule type" value="Genomic_DNA"/>
</dbReference>
<dbReference type="EC" id="3.6.1.31" evidence="9"/>
<evidence type="ECO:0000256" key="2">
    <source>
        <dbReference type="ARBA" id="ARBA00005204"/>
    </source>
</evidence>
<evidence type="ECO:0000256" key="1">
    <source>
        <dbReference type="ARBA" id="ARBA00001460"/>
    </source>
</evidence>
<keyword evidence="7 9" id="KW-0067">ATP-binding</keyword>
<dbReference type="InterPro" id="IPR021130">
    <property type="entry name" value="PRib-ATP_PPHydrolase-like"/>
</dbReference>
<comment type="caution">
    <text evidence="10">The sequence shown here is derived from an EMBL/GenBank/DDBJ whole genome shotgun (WGS) entry which is preliminary data.</text>
</comment>
<evidence type="ECO:0000256" key="6">
    <source>
        <dbReference type="ARBA" id="ARBA00022801"/>
    </source>
</evidence>
<gene>
    <name evidence="9 10" type="primary">hisE</name>
    <name evidence="10" type="ORF">EBV78_04415</name>
</gene>
<dbReference type="CDD" id="cd11534">
    <property type="entry name" value="NTP-PPase_HisIE_like"/>
    <property type="match status" value="1"/>
</dbReference>
<comment type="similarity">
    <text evidence="3 9">Belongs to the PRA-PH family.</text>
</comment>
<accession>A0A845SFJ5</accession>
<dbReference type="Proteomes" id="UP000572953">
    <property type="component" value="Unassembled WGS sequence"/>
</dbReference>
<comment type="subcellular location">
    <subcellularLocation>
        <location evidence="9">Cytoplasm</location>
    </subcellularLocation>
</comment>
<dbReference type="HAMAP" id="MF_01020">
    <property type="entry name" value="HisE"/>
    <property type="match status" value="1"/>
</dbReference>
<evidence type="ECO:0000256" key="9">
    <source>
        <dbReference type="HAMAP-Rule" id="MF_01020"/>
    </source>
</evidence>
<dbReference type="GO" id="GO:0004636">
    <property type="term" value="F:phosphoribosyl-ATP diphosphatase activity"/>
    <property type="evidence" value="ECO:0007669"/>
    <property type="project" value="UniProtKB-UniRule"/>
</dbReference>
<dbReference type="GO" id="GO:0005524">
    <property type="term" value="F:ATP binding"/>
    <property type="evidence" value="ECO:0007669"/>
    <property type="project" value="UniProtKB-KW"/>
</dbReference>
<protein>
    <recommendedName>
        <fullName evidence="9">Phosphoribosyl-ATP pyrophosphatase</fullName>
        <shortName evidence="9">PRA-PH</shortName>
        <ecNumber evidence="9">3.6.1.31</ecNumber>
    </recommendedName>
</protein>
<dbReference type="UniPathway" id="UPA00031">
    <property type="reaction ID" value="UER00007"/>
</dbReference>
<dbReference type="GO" id="GO:0005737">
    <property type="term" value="C:cytoplasm"/>
    <property type="evidence" value="ECO:0007669"/>
    <property type="project" value="UniProtKB-SubCell"/>
</dbReference>
<keyword evidence="8 9" id="KW-0368">Histidine biosynthesis</keyword>
<organism evidence="10 11">
    <name type="scientific">Candidatus Fonsibacter lacus</name>
    <dbReference type="NCBI Taxonomy" id="2576439"/>
    <lineage>
        <taxon>Bacteria</taxon>
        <taxon>Pseudomonadati</taxon>
        <taxon>Pseudomonadota</taxon>
        <taxon>Alphaproteobacteria</taxon>
        <taxon>Candidatus Pelagibacterales</taxon>
        <taxon>Candidatus Pelagibacterales incertae sedis</taxon>
        <taxon>Candidatus Fonsibacter</taxon>
    </lineage>
</organism>
<dbReference type="GO" id="GO:0000105">
    <property type="term" value="P:L-histidine biosynthetic process"/>
    <property type="evidence" value="ECO:0007669"/>
    <property type="project" value="UniProtKB-UniRule"/>
</dbReference>
<dbReference type="Pfam" id="PF01503">
    <property type="entry name" value="PRA-PH"/>
    <property type="match status" value="1"/>
</dbReference>
<dbReference type="PANTHER" id="PTHR42945:SF1">
    <property type="entry name" value="HISTIDINE BIOSYNTHESIS BIFUNCTIONAL PROTEIN HIS7"/>
    <property type="match status" value="1"/>
</dbReference>
<dbReference type="PANTHER" id="PTHR42945">
    <property type="entry name" value="HISTIDINE BIOSYNTHESIS BIFUNCTIONAL PROTEIN"/>
    <property type="match status" value="1"/>
</dbReference>
<sequence>MFKNLEQLARKIKKQKNKNPNVSYTASLFKKGKNFCIKKFMEEAKELAASSKYSDKKSIVHEASDLLYHFLVLIEFKKISITSVMKELKKRQKLSGIQEKKNRKKNVRSK</sequence>
<keyword evidence="9" id="KW-0963">Cytoplasm</keyword>
<evidence type="ECO:0000256" key="5">
    <source>
        <dbReference type="ARBA" id="ARBA00022741"/>
    </source>
</evidence>
<keyword evidence="6 9" id="KW-0378">Hydrolase</keyword>
<evidence type="ECO:0000256" key="4">
    <source>
        <dbReference type="ARBA" id="ARBA00022605"/>
    </source>
</evidence>